<reference evidence="4" key="1">
    <citation type="submission" date="2016-11" db="EMBL/GenBank/DDBJ databases">
        <authorList>
            <person name="Varghese N."/>
            <person name="Submissions S."/>
        </authorList>
    </citation>
    <scope>NUCLEOTIDE SEQUENCE [LARGE SCALE GENOMIC DNA]</scope>
    <source>
        <strain evidence="4">DSM 26349</strain>
    </source>
</reference>
<dbReference type="OrthoDB" id="956918at2"/>
<feature type="signal peptide" evidence="2">
    <location>
        <begin position="1"/>
        <end position="18"/>
    </location>
</feature>
<evidence type="ECO:0000256" key="2">
    <source>
        <dbReference type="SAM" id="SignalP"/>
    </source>
</evidence>
<evidence type="ECO:0000256" key="1">
    <source>
        <dbReference type="SAM" id="MobiDB-lite"/>
    </source>
</evidence>
<evidence type="ECO:0000313" key="3">
    <source>
        <dbReference type="EMBL" id="SHI78613.1"/>
    </source>
</evidence>
<feature type="region of interest" description="Disordered" evidence="1">
    <location>
        <begin position="118"/>
        <end position="142"/>
    </location>
</feature>
<accession>A0A1M6DZP5</accession>
<dbReference type="AlphaFoldDB" id="A0A1M6DZP5"/>
<organism evidence="3 4">
    <name type="scientific">Aequorivita viscosa</name>
    <dbReference type="NCBI Taxonomy" id="797419"/>
    <lineage>
        <taxon>Bacteria</taxon>
        <taxon>Pseudomonadati</taxon>
        <taxon>Bacteroidota</taxon>
        <taxon>Flavobacteriia</taxon>
        <taxon>Flavobacteriales</taxon>
        <taxon>Flavobacteriaceae</taxon>
        <taxon>Aequorivita</taxon>
    </lineage>
</organism>
<keyword evidence="4" id="KW-1185">Reference proteome</keyword>
<gene>
    <name evidence="3" type="ORF">SAMN04487908_105155</name>
</gene>
<keyword evidence="2" id="KW-0732">Signal</keyword>
<dbReference type="Gene3D" id="1.20.120.1490">
    <property type="match status" value="1"/>
</dbReference>
<dbReference type="RefSeq" id="WP_073216031.1">
    <property type="nucleotide sequence ID" value="NZ_FNNS01000006.1"/>
</dbReference>
<dbReference type="STRING" id="797419.SAMN05216556_10617"/>
<sequence length="142" mass="16543">MKNLLIIIMLLGSLGLTAQNKSKSKKEHKKELRGNFTPEQRADLFSKKMTLELDLTDAQQKKVKQVFLDFGKDKPADRENRKEMTSEAKYAAKKAKLDRQITLKRELKKILTPEQFETWENNKAKRPSRAKKEAKHYKRGGQ</sequence>
<proteinExistence type="predicted"/>
<name>A0A1M6DZP5_9FLAO</name>
<feature type="chain" id="PRO_5009916899" description="DUF4890 domain-containing protein" evidence="2">
    <location>
        <begin position="19"/>
        <end position="142"/>
    </location>
</feature>
<feature type="compositionally biased region" description="Basic residues" evidence="1">
    <location>
        <begin position="124"/>
        <end position="142"/>
    </location>
</feature>
<dbReference type="EMBL" id="FQYV01000005">
    <property type="protein sequence ID" value="SHI78613.1"/>
    <property type="molecule type" value="Genomic_DNA"/>
</dbReference>
<evidence type="ECO:0000313" key="4">
    <source>
        <dbReference type="Proteomes" id="UP000184172"/>
    </source>
</evidence>
<evidence type="ECO:0008006" key="5">
    <source>
        <dbReference type="Google" id="ProtNLM"/>
    </source>
</evidence>
<dbReference type="Proteomes" id="UP000184172">
    <property type="component" value="Unassembled WGS sequence"/>
</dbReference>
<protein>
    <recommendedName>
        <fullName evidence="5">DUF4890 domain-containing protein</fullName>
    </recommendedName>
</protein>